<name>A0ABD5ZE43_9EURY</name>
<evidence type="ECO:0000313" key="5">
    <source>
        <dbReference type="EMBL" id="MFC7203477.1"/>
    </source>
</evidence>
<dbReference type="EMBL" id="JBHTAA010000005">
    <property type="protein sequence ID" value="MFC7203477.1"/>
    <property type="molecule type" value="Genomic_DNA"/>
</dbReference>
<reference evidence="5 6" key="1">
    <citation type="journal article" date="2019" name="Int. J. Syst. Evol. Microbiol.">
        <title>The Global Catalogue of Microorganisms (GCM) 10K type strain sequencing project: providing services to taxonomists for standard genome sequencing and annotation.</title>
        <authorList>
            <consortium name="The Broad Institute Genomics Platform"/>
            <consortium name="The Broad Institute Genome Sequencing Center for Infectious Disease"/>
            <person name="Wu L."/>
            <person name="Ma J."/>
        </authorList>
    </citation>
    <scope>NUCLEOTIDE SEQUENCE [LARGE SCALE GENOMIC DNA]</scope>
    <source>
        <strain evidence="5 6">DSM 29988</strain>
    </source>
</reference>
<evidence type="ECO:0000256" key="1">
    <source>
        <dbReference type="SAM" id="Coils"/>
    </source>
</evidence>
<feature type="coiled-coil region" evidence="1">
    <location>
        <begin position="142"/>
        <end position="220"/>
    </location>
</feature>
<keyword evidence="3" id="KW-0812">Transmembrane</keyword>
<evidence type="ECO:0000256" key="3">
    <source>
        <dbReference type="SAM" id="Phobius"/>
    </source>
</evidence>
<feature type="compositionally biased region" description="Low complexity" evidence="2">
    <location>
        <begin position="30"/>
        <end position="45"/>
    </location>
</feature>
<dbReference type="InterPro" id="IPR025645">
    <property type="entry name" value="DUF4349"/>
</dbReference>
<feature type="domain" description="DUF4349" evidence="4">
    <location>
        <begin position="67"/>
        <end position="276"/>
    </location>
</feature>
<comment type="caution">
    <text evidence="5">The sequence shown here is derived from an EMBL/GenBank/DDBJ whole genome shotgun (WGS) entry which is preliminary data.</text>
</comment>
<feature type="region of interest" description="Disordered" evidence="2">
    <location>
        <begin position="25"/>
        <end position="61"/>
    </location>
</feature>
<gene>
    <name evidence="5" type="ORF">ACFQJC_08130</name>
</gene>
<organism evidence="5 6">
    <name type="scientific">Haloferax namakaokahaiae</name>
    <dbReference type="NCBI Taxonomy" id="1748331"/>
    <lineage>
        <taxon>Archaea</taxon>
        <taxon>Methanobacteriati</taxon>
        <taxon>Methanobacteriota</taxon>
        <taxon>Stenosarchaea group</taxon>
        <taxon>Halobacteria</taxon>
        <taxon>Halobacteriales</taxon>
        <taxon>Haloferacaceae</taxon>
        <taxon>Haloferax</taxon>
    </lineage>
</organism>
<keyword evidence="6" id="KW-1185">Reference proteome</keyword>
<keyword evidence="3" id="KW-1133">Transmembrane helix</keyword>
<dbReference type="Gene3D" id="1.20.1260.80">
    <property type="match status" value="1"/>
</dbReference>
<evidence type="ECO:0000313" key="6">
    <source>
        <dbReference type="Proteomes" id="UP001596481"/>
    </source>
</evidence>
<keyword evidence="3" id="KW-0472">Membrane</keyword>
<proteinExistence type="predicted"/>
<accession>A0ABD5ZE43</accession>
<evidence type="ECO:0000256" key="2">
    <source>
        <dbReference type="SAM" id="MobiDB-lite"/>
    </source>
</evidence>
<feature type="transmembrane region" description="Helical" evidence="3">
    <location>
        <begin position="263"/>
        <end position="284"/>
    </location>
</feature>
<protein>
    <submittedName>
        <fullName evidence="5">DUF4349 domain-containing protein</fullName>
    </submittedName>
</protein>
<dbReference type="PROSITE" id="PS51257">
    <property type="entry name" value="PROKAR_LIPOPROTEIN"/>
    <property type="match status" value="1"/>
</dbReference>
<dbReference type="Pfam" id="PF14257">
    <property type="entry name" value="DUF4349"/>
    <property type="match status" value="1"/>
</dbReference>
<keyword evidence="1" id="KW-0175">Coiled coil</keyword>
<sequence length="294" mass="31669">MDKRLKLIFVALMVLLAGCTGAGSGGGGDSAQSGGSAAVDMEGTVETGGGDGGNAEESVDSLQVQQRAVIKNGYVDLSVENFSQSQSEVESTASSYGGYISDSDERINRRSGGTYRSGTLVVRVPSEDFEAFVADMKEVGEVERVETNSQDVTDQLVDIEARLSNLRVQRDRLRELYENANTTEDVLAVEARLTEVQTEIERLEAQQASLENRVALSTVRVSLSEQPPGPAQWYDVPVLQAFLESIDGAFVTLRALVVALAYALPYLVVFGGLFALFGSGVVFVGRRALRRLRT</sequence>
<evidence type="ECO:0000259" key="4">
    <source>
        <dbReference type="Pfam" id="PF14257"/>
    </source>
</evidence>
<dbReference type="Proteomes" id="UP001596481">
    <property type="component" value="Unassembled WGS sequence"/>
</dbReference>
<dbReference type="RefSeq" id="WP_390222818.1">
    <property type="nucleotide sequence ID" value="NZ_JBHTAA010000005.1"/>
</dbReference>
<dbReference type="AlphaFoldDB" id="A0ABD5ZE43"/>